<dbReference type="InterPro" id="IPR029016">
    <property type="entry name" value="GAF-like_dom_sf"/>
</dbReference>
<feature type="domain" description="STAS" evidence="1">
    <location>
        <begin position="161"/>
        <end position="272"/>
    </location>
</feature>
<accession>A0A846TEY5</accession>
<dbReference type="InterPro" id="IPR051932">
    <property type="entry name" value="Bact_StressResp_Reg"/>
</dbReference>
<name>A0A846TEY5_9BACI</name>
<dbReference type="PANTHER" id="PTHR33745">
    <property type="entry name" value="RSBT ANTAGONIST PROTEIN RSBS-RELATED"/>
    <property type="match status" value="1"/>
</dbReference>
<dbReference type="EMBL" id="JAAVUM010000018">
    <property type="protein sequence ID" value="NKE07658.1"/>
    <property type="molecule type" value="Genomic_DNA"/>
</dbReference>
<dbReference type="Pfam" id="PF13185">
    <property type="entry name" value="GAF_2"/>
    <property type="match status" value="1"/>
</dbReference>
<protein>
    <submittedName>
        <fullName evidence="2">GAF domain-containing protein</fullName>
    </submittedName>
</protein>
<dbReference type="PANTHER" id="PTHR33745:SF8">
    <property type="entry name" value="BLUE-LIGHT PHOTORECEPTOR"/>
    <property type="match status" value="1"/>
</dbReference>
<dbReference type="Proteomes" id="UP000587942">
    <property type="component" value="Unassembled WGS sequence"/>
</dbReference>
<dbReference type="Gene3D" id="3.30.750.24">
    <property type="entry name" value="STAS domain"/>
    <property type="match status" value="1"/>
</dbReference>
<evidence type="ECO:0000313" key="2">
    <source>
        <dbReference type="EMBL" id="NKE07658.1"/>
    </source>
</evidence>
<dbReference type="PROSITE" id="PS50801">
    <property type="entry name" value="STAS"/>
    <property type="match status" value="1"/>
</dbReference>
<dbReference type="InterPro" id="IPR002645">
    <property type="entry name" value="STAS_dom"/>
</dbReference>
<evidence type="ECO:0000313" key="3">
    <source>
        <dbReference type="Proteomes" id="UP000587942"/>
    </source>
</evidence>
<gene>
    <name evidence="2" type="ORF">GWK17_19610</name>
</gene>
<comment type="caution">
    <text evidence="2">The sequence shown here is derived from an EMBL/GenBank/DDBJ whole genome shotgun (WGS) entry which is preliminary data.</text>
</comment>
<proteinExistence type="predicted"/>
<dbReference type="CDD" id="cd07041">
    <property type="entry name" value="STAS_RsbR_RsbS_like"/>
    <property type="match status" value="1"/>
</dbReference>
<dbReference type="InterPro" id="IPR003018">
    <property type="entry name" value="GAF"/>
</dbReference>
<dbReference type="SUPFAM" id="SSF55781">
    <property type="entry name" value="GAF domain-like"/>
    <property type="match status" value="1"/>
</dbReference>
<dbReference type="InterPro" id="IPR036513">
    <property type="entry name" value="STAS_dom_sf"/>
</dbReference>
<organism evidence="2 3">
    <name type="scientific">Mesobacillus selenatarsenatis</name>
    <dbReference type="NCBI Taxonomy" id="388741"/>
    <lineage>
        <taxon>Bacteria</taxon>
        <taxon>Bacillati</taxon>
        <taxon>Bacillota</taxon>
        <taxon>Bacilli</taxon>
        <taxon>Bacillales</taxon>
        <taxon>Bacillaceae</taxon>
        <taxon>Mesobacillus</taxon>
    </lineage>
</organism>
<dbReference type="AlphaFoldDB" id="A0A846TEY5"/>
<dbReference type="SUPFAM" id="SSF52091">
    <property type="entry name" value="SpoIIaa-like"/>
    <property type="match status" value="1"/>
</dbReference>
<evidence type="ECO:0000259" key="1">
    <source>
        <dbReference type="PROSITE" id="PS50801"/>
    </source>
</evidence>
<sequence>MIKELKSFKNFEEAANDILQIMSKFIDINTLFIARNDQRINEIVNVFNKDEVLLEQGDTLPFGETFCKLSVDHGRESLFIPDLHKNELTAALNVTKNLGGGCFIGIPIYYGNGENYGTICGLDKKPIELSQEHIEMFETMASLLTYVLDLDYANKQIQNLSAPFVPITNGVAILPVIGLMNEERVEHIIYSALTKSKELSLQYLIIDLSGIIQIDAIVTSSLLRIASILKLVGVTPILTGIRPDLALKAIEYHNNLQGITVEASLERALNRIGFSVEKSELNENRTAI</sequence>
<reference evidence="2 3" key="1">
    <citation type="submission" date="2020-03" db="EMBL/GenBank/DDBJ databases">
        <authorList>
            <person name="Sun Q."/>
        </authorList>
    </citation>
    <scope>NUCLEOTIDE SEQUENCE [LARGE SCALE GENOMIC DNA]</scope>
    <source>
        <strain evidence="2 3">KACC 21451</strain>
    </source>
</reference>
<dbReference type="Pfam" id="PF01740">
    <property type="entry name" value="STAS"/>
    <property type="match status" value="1"/>
</dbReference>
<dbReference type="Gene3D" id="3.30.450.40">
    <property type="match status" value="1"/>
</dbReference>